<dbReference type="PROSITE" id="PS50042">
    <property type="entry name" value="CNMP_BINDING_3"/>
    <property type="match status" value="1"/>
</dbReference>
<dbReference type="InterPro" id="IPR014710">
    <property type="entry name" value="RmlC-like_jellyroll"/>
</dbReference>
<dbReference type="InterPro" id="IPR000595">
    <property type="entry name" value="cNMP-bd_dom"/>
</dbReference>
<dbReference type="EMBL" id="CAMPGE010007541">
    <property type="protein sequence ID" value="CAI2366458.1"/>
    <property type="molecule type" value="Genomic_DNA"/>
</dbReference>
<protein>
    <recommendedName>
        <fullName evidence="1">Cyclic nucleotide-binding domain-containing protein</fullName>
    </recommendedName>
</protein>
<dbReference type="Proteomes" id="UP001295684">
    <property type="component" value="Unassembled WGS sequence"/>
</dbReference>
<organism evidence="2 3">
    <name type="scientific">Euplotes crassus</name>
    <dbReference type="NCBI Taxonomy" id="5936"/>
    <lineage>
        <taxon>Eukaryota</taxon>
        <taxon>Sar</taxon>
        <taxon>Alveolata</taxon>
        <taxon>Ciliophora</taxon>
        <taxon>Intramacronucleata</taxon>
        <taxon>Spirotrichea</taxon>
        <taxon>Hypotrichia</taxon>
        <taxon>Euplotida</taxon>
        <taxon>Euplotidae</taxon>
        <taxon>Moneuplotes</taxon>
    </lineage>
</organism>
<keyword evidence="3" id="KW-1185">Reference proteome</keyword>
<reference evidence="2" key="1">
    <citation type="submission" date="2023-07" db="EMBL/GenBank/DDBJ databases">
        <authorList>
            <consortium name="AG Swart"/>
            <person name="Singh M."/>
            <person name="Singh A."/>
            <person name="Seah K."/>
            <person name="Emmerich C."/>
        </authorList>
    </citation>
    <scope>NUCLEOTIDE SEQUENCE</scope>
    <source>
        <strain evidence="2">DP1</strain>
    </source>
</reference>
<evidence type="ECO:0000313" key="2">
    <source>
        <dbReference type="EMBL" id="CAI2366458.1"/>
    </source>
</evidence>
<dbReference type="AlphaFoldDB" id="A0AAD1UC69"/>
<sequence length="149" mass="17405">MNPHISRLTTEFLNDMITDYYDTSKTNFDSEPDGVYIIIKGTCKIVNRLDGFDSGELSENQNKACYKIFFSDCFGEFDTLKISDYTIYGDIYSNSDVHVLFIPKAVFQSIPFYELELICNKFQGRNEQVEKALSRRYKVDEEIFNTKLY</sequence>
<proteinExistence type="predicted"/>
<gene>
    <name evidence="2" type="ORF">ECRASSUSDP1_LOCUS7731</name>
</gene>
<dbReference type="SUPFAM" id="SSF51206">
    <property type="entry name" value="cAMP-binding domain-like"/>
    <property type="match status" value="1"/>
</dbReference>
<dbReference type="Gene3D" id="2.60.120.10">
    <property type="entry name" value="Jelly Rolls"/>
    <property type="match status" value="1"/>
</dbReference>
<name>A0AAD1UC69_EUPCR</name>
<feature type="domain" description="Cyclic nucleotide-binding" evidence="1">
    <location>
        <begin position="33"/>
        <end position="110"/>
    </location>
</feature>
<accession>A0AAD1UC69</accession>
<comment type="caution">
    <text evidence="2">The sequence shown here is derived from an EMBL/GenBank/DDBJ whole genome shotgun (WGS) entry which is preliminary data.</text>
</comment>
<dbReference type="InterPro" id="IPR018490">
    <property type="entry name" value="cNMP-bd_dom_sf"/>
</dbReference>
<evidence type="ECO:0000259" key="1">
    <source>
        <dbReference type="PROSITE" id="PS50042"/>
    </source>
</evidence>
<evidence type="ECO:0000313" key="3">
    <source>
        <dbReference type="Proteomes" id="UP001295684"/>
    </source>
</evidence>